<comment type="caution">
    <text evidence="2">The sequence shown here is derived from an EMBL/GenBank/DDBJ whole genome shotgun (WGS) entry which is preliminary data.</text>
</comment>
<evidence type="ECO:0000313" key="3">
    <source>
        <dbReference type="Proteomes" id="UP001596047"/>
    </source>
</evidence>
<proteinExistence type="predicted"/>
<dbReference type="RefSeq" id="WP_379189537.1">
    <property type="nucleotide sequence ID" value="NZ_JBHSOW010000064.1"/>
</dbReference>
<reference evidence="3" key="1">
    <citation type="journal article" date="2019" name="Int. J. Syst. Evol. Microbiol.">
        <title>The Global Catalogue of Microorganisms (GCM) 10K type strain sequencing project: providing services to taxonomists for standard genome sequencing and annotation.</title>
        <authorList>
            <consortium name="The Broad Institute Genomics Platform"/>
            <consortium name="The Broad Institute Genome Sequencing Center for Infectious Disease"/>
            <person name="Wu L."/>
            <person name="Ma J."/>
        </authorList>
    </citation>
    <scope>NUCLEOTIDE SEQUENCE [LARGE SCALE GENOMIC DNA]</scope>
    <source>
        <strain evidence="3">CGMCC 1.3240</strain>
    </source>
</reference>
<dbReference type="Proteomes" id="UP001596047">
    <property type="component" value="Unassembled WGS sequence"/>
</dbReference>
<dbReference type="Pfam" id="PF02371">
    <property type="entry name" value="Transposase_20"/>
    <property type="match status" value="1"/>
</dbReference>
<evidence type="ECO:0000259" key="1">
    <source>
        <dbReference type="Pfam" id="PF02371"/>
    </source>
</evidence>
<name>A0ABW0W1P1_9BACL</name>
<protein>
    <submittedName>
        <fullName evidence="2">Transposase</fullName>
    </submittedName>
</protein>
<gene>
    <name evidence="2" type="ORF">ACFPYJ_17910</name>
</gene>
<feature type="domain" description="Transposase IS116/IS110/IS902 C-terminal" evidence="1">
    <location>
        <begin position="3"/>
        <end position="46"/>
    </location>
</feature>
<evidence type="ECO:0000313" key="2">
    <source>
        <dbReference type="EMBL" id="MFC5650949.1"/>
    </source>
</evidence>
<dbReference type="EMBL" id="JBHSOW010000064">
    <property type="protein sequence ID" value="MFC5650949.1"/>
    <property type="molecule type" value="Genomic_DNA"/>
</dbReference>
<keyword evidence="3" id="KW-1185">Reference proteome</keyword>
<dbReference type="InterPro" id="IPR003346">
    <property type="entry name" value="Transposase_20"/>
</dbReference>
<sequence length="51" mass="5922">MLLLYAGLVPKEYSSGSNRWQGSITKTLNNYINTQIRKTLNCVIKHRNNRL</sequence>
<organism evidence="2 3">
    <name type="scientific">Paenibacillus solisilvae</name>
    <dbReference type="NCBI Taxonomy" id="2486751"/>
    <lineage>
        <taxon>Bacteria</taxon>
        <taxon>Bacillati</taxon>
        <taxon>Bacillota</taxon>
        <taxon>Bacilli</taxon>
        <taxon>Bacillales</taxon>
        <taxon>Paenibacillaceae</taxon>
        <taxon>Paenibacillus</taxon>
    </lineage>
</organism>
<accession>A0ABW0W1P1</accession>